<evidence type="ECO:0000256" key="1">
    <source>
        <dbReference type="ARBA" id="ARBA00006484"/>
    </source>
</evidence>
<dbReference type="InterPro" id="IPR051122">
    <property type="entry name" value="SDR_DHRS6-like"/>
</dbReference>
<dbReference type="FunFam" id="3.40.50.720:FF:000084">
    <property type="entry name" value="Short-chain dehydrogenase reductase"/>
    <property type="match status" value="1"/>
</dbReference>
<comment type="similarity">
    <text evidence="1">Belongs to the short-chain dehydrogenases/reductases (SDR) family.</text>
</comment>
<dbReference type="InterPro" id="IPR036291">
    <property type="entry name" value="NAD(P)-bd_dom_sf"/>
</dbReference>
<name>A0A1Y5R6A4_9RHOB</name>
<sequence length="245" mass="25198">MSKLTAKTCLVTGAAQGIGARITEVFLEEGARVIAADLQYDGTGTGFDDTGRLNRHLDVTNPEQVAALAAEFPDINVLVNCAGYVAAGSVIDCTPADFQRSVDLNVTATYSVTAAVLPAMVEARDGVIINIASVVSSVMAAPGRFAYGATKAAVLGMTLSIARDFSDKGIRCNAISPGTVDTPSLHERLAATGDAEAAMTAFKARQMTGRLGTVDEIAAVALLMASDDATFMTGSNVVIDGGMSL</sequence>
<proteinExistence type="inferred from homology"/>
<dbReference type="PRINTS" id="PR00081">
    <property type="entry name" value="GDHRDH"/>
</dbReference>
<dbReference type="AlphaFoldDB" id="A0A1Y5R6A4"/>
<dbReference type="PRINTS" id="PR00080">
    <property type="entry name" value="SDRFAMILY"/>
</dbReference>
<accession>A0A1Y5R6A4</accession>
<evidence type="ECO:0000313" key="4">
    <source>
        <dbReference type="EMBL" id="SLN10233.1"/>
    </source>
</evidence>
<organism evidence="4 5">
    <name type="scientific">Pseudooctadecabacter jejudonensis</name>
    <dbReference type="NCBI Taxonomy" id="1391910"/>
    <lineage>
        <taxon>Bacteria</taxon>
        <taxon>Pseudomonadati</taxon>
        <taxon>Pseudomonadota</taxon>
        <taxon>Alphaproteobacteria</taxon>
        <taxon>Rhodobacterales</taxon>
        <taxon>Paracoccaceae</taxon>
        <taxon>Pseudooctadecabacter</taxon>
    </lineage>
</organism>
<dbReference type="EMBL" id="FWFT01000001">
    <property type="protein sequence ID" value="SLN10233.1"/>
    <property type="molecule type" value="Genomic_DNA"/>
</dbReference>
<reference evidence="4 5" key="1">
    <citation type="submission" date="2017-03" db="EMBL/GenBank/DDBJ databases">
        <authorList>
            <person name="Afonso C.L."/>
            <person name="Miller P.J."/>
            <person name="Scott M.A."/>
            <person name="Spackman E."/>
            <person name="Goraichik I."/>
            <person name="Dimitrov K.M."/>
            <person name="Suarez D.L."/>
            <person name="Swayne D.E."/>
        </authorList>
    </citation>
    <scope>NUCLEOTIDE SEQUENCE [LARGE SCALE GENOMIC DNA]</scope>
    <source>
        <strain evidence="4 5">CECT 8397</strain>
    </source>
</reference>
<evidence type="ECO:0000256" key="3">
    <source>
        <dbReference type="ARBA" id="ARBA00023027"/>
    </source>
</evidence>
<dbReference type="OrthoDB" id="9789398at2"/>
<dbReference type="RefSeq" id="WP_085862515.1">
    <property type="nucleotide sequence ID" value="NZ_FWFT01000001.1"/>
</dbReference>
<dbReference type="PANTHER" id="PTHR43477">
    <property type="entry name" value="DIHYDROANTICAPSIN 7-DEHYDROGENASE"/>
    <property type="match status" value="1"/>
</dbReference>
<evidence type="ECO:0000256" key="2">
    <source>
        <dbReference type="ARBA" id="ARBA00023002"/>
    </source>
</evidence>
<keyword evidence="5" id="KW-1185">Reference proteome</keyword>
<dbReference type="SUPFAM" id="SSF51735">
    <property type="entry name" value="NAD(P)-binding Rossmann-fold domains"/>
    <property type="match status" value="1"/>
</dbReference>
<dbReference type="InterPro" id="IPR020904">
    <property type="entry name" value="Sc_DH/Rdtase_CS"/>
</dbReference>
<keyword evidence="3" id="KW-0520">NAD</keyword>
<keyword evidence="2 4" id="KW-0560">Oxidoreductase</keyword>
<dbReference type="EC" id="1.1.1.-" evidence="4"/>
<dbReference type="Proteomes" id="UP000193623">
    <property type="component" value="Unassembled WGS sequence"/>
</dbReference>
<dbReference type="Gene3D" id="3.40.50.720">
    <property type="entry name" value="NAD(P)-binding Rossmann-like Domain"/>
    <property type="match status" value="1"/>
</dbReference>
<protein>
    <submittedName>
        <fullName evidence="4">2-keto-3-deoxy-L-fuconate dehydrogenase</fullName>
        <ecNumber evidence="4">1.1.1.-</ecNumber>
    </submittedName>
</protein>
<gene>
    <name evidence="4" type="ORF">PSJ8397_00004</name>
</gene>
<dbReference type="PANTHER" id="PTHR43477:SF4">
    <property type="entry name" value="DEHYDROGENASE_REDUCTASE SDR FAMILY MEMBER 6"/>
    <property type="match status" value="1"/>
</dbReference>
<dbReference type="Pfam" id="PF13561">
    <property type="entry name" value="adh_short_C2"/>
    <property type="match status" value="1"/>
</dbReference>
<dbReference type="InterPro" id="IPR002347">
    <property type="entry name" value="SDR_fam"/>
</dbReference>
<dbReference type="GO" id="GO:0016491">
    <property type="term" value="F:oxidoreductase activity"/>
    <property type="evidence" value="ECO:0007669"/>
    <property type="project" value="UniProtKB-KW"/>
</dbReference>
<dbReference type="PROSITE" id="PS00061">
    <property type="entry name" value="ADH_SHORT"/>
    <property type="match status" value="1"/>
</dbReference>
<evidence type="ECO:0000313" key="5">
    <source>
        <dbReference type="Proteomes" id="UP000193623"/>
    </source>
</evidence>